<comment type="caution">
    <text evidence="2">The sequence shown here is derived from an EMBL/GenBank/DDBJ whole genome shotgun (WGS) entry which is preliminary data.</text>
</comment>
<dbReference type="Proteomes" id="UP000273786">
    <property type="component" value="Unassembled WGS sequence"/>
</dbReference>
<evidence type="ECO:0000313" key="3">
    <source>
        <dbReference type="Proteomes" id="UP000273786"/>
    </source>
</evidence>
<sequence length="141" mass="15816">MKRAHLQKLRLCDTLEIIADALPNVDRLRCLRTASAIVQLLRDIHRFEETVIFPAYEANLTSAEANLASTARLRVEHIEDQCFAGEVAESLLAIGHGEPIESAEAVRFMLRGFFDGLRRHIAFEREHVLPRIGVSDTDPAA</sequence>
<dbReference type="Gene3D" id="1.20.120.520">
    <property type="entry name" value="nmb1532 protein domain like"/>
    <property type="match status" value="1"/>
</dbReference>
<dbReference type="Pfam" id="PF01814">
    <property type="entry name" value="Hemerythrin"/>
    <property type="match status" value="1"/>
</dbReference>
<feature type="domain" description="Hemerythrin-like" evidence="1">
    <location>
        <begin position="1"/>
        <end position="132"/>
    </location>
</feature>
<evidence type="ECO:0000313" key="2">
    <source>
        <dbReference type="EMBL" id="RRH93309.1"/>
    </source>
</evidence>
<organism evidence="2 3">
    <name type="scientific">Mesorhizobium tamadayense</name>
    <dbReference type="NCBI Taxonomy" id="425306"/>
    <lineage>
        <taxon>Bacteria</taxon>
        <taxon>Pseudomonadati</taxon>
        <taxon>Pseudomonadota</taxon>
        <taxon>Alphaproteobacteria</taxon>
        <taxon>Hyphomicrobiales</taxon>
        <taxon>Phyllobacteriaceae</taxon>
        <taxon>Mesorhizobium</taxon>
    </lineage>
</organism>
<evidence type="ECO:0000259" key="1">
    <source>
        <dbReference type="Pfam" id="PF01814"/>
    </source>
</evidence>
<dbReference type="AlphaFoldDB" id="A0A3P3F3U4"/>
<keyword evidence="3" id="KW-1185">Reference proteome</keyword>
<dbReference type="InterPro" id="IPR012312">
    <property type="entry name" value="Hemerythrin-like"/>
</dbReference>
<name>A0A3P3F3U4_9HYPH</name>
<accession>A0A3P3F3U4</accession>
<reference evidence="2 3" key="1">
    <citation type="submission" date="2018-11" db="EMBL/GenBank/DDBJ databases">
        <title>the genome of Mesorhizobium tamadayense DSM 28320.</title>
        <authorList>
            <person name="Gao J."/>
        </authorList>
    </citation>
    <scope>NUCLEOTIDE SEQUENCE [LARGE SCALE GENOMIC DNA]</scope>
    <source>
        <strain evidence="2 3">DSM 28320</strain>
    </source>
</reference>
<dbReference type="EMBL" id="RQXT01000052">
    <property type="protein sequence ID" value="RRH93309.1"/>
    <property type="molecule type" value="Genomic_DNA"/>
</dbReference>
<proteinExistence type="predicted"/>
<protein>
    <submittedName>
        <fullName evidence="2">Hemerythrin domain-containing protein</fullName>
    </submittedName>
</protein>
<gene>
    <name evidence="2" type="ORF">EH240_29800</name>
</gene>
<dbReference type="OrthoDB" id="8282715at2"/>